<dbReference type="STRING" id="646529.Desaci_3726"/>
<evidence type="ECO:0000313" key="2">
    <source>
        <dbReference type="EMBL" id="AFM42607.1"/>
    </source>
</evidence>
<evidence type="ECO:0000259" key="1">
    <source>
        <dbReference type="Pfam" id="PF13524"/>
    </source>
</evidence>
<accession>I4D9Y3</accession>
<dbReference type="eggNOG" id="COG4641">
    <property type="taxonomic scope" value="Bacteria"/>
</dbReference>
<dbReference type="InterPro" id="IPR055259">
    <property type="entry name" value="YkvP/CgeB_Glyco_trans-like"/>
</dbReference>
<feature type="domain" description="Spore protein YkvP/CgeB glycosyl transferase-like" evidence="1">
    <location>
        <begin position="222"/>
        <end position="353"/>
    </location>
</feature>
<keyword evidence="3" id="KW-1185">Reference proteome</keyword>
<sequence>MGYKVKVISNNADKERLKMTILESFPDYVMTINFDPLISEICTEIRKKYISWCVDTPQYTVYQKEALNDVNYIFMYDEEIVEGLKTKGLKKIFYMPIAVNVNRLASLRLSDDEKEAYECDISFIGNLTMSEYSQYIKGSLTNQTSDYIDGLIQKQHEDISFFHLKDDCTQELVNKINNEITSYRIQGAVLLREKEKLSFLLGREQSFQERIIYLTIINEVFKDKNVKVYGNELWKDYTSSYFGHADYYQSMPKIMKSTKINLNITRTFVESGLPLRIFDVLGAGGFLLTNYKKGLEYNFKVGTDFIIYRDLQDLIEIIKYYLLHDKERKEISNNGFETVKRYHTYDLRLREIMNIVKATELGE</sequence>
<dbReference type="KEGG" id="dai:Desaci_3726"/>
<dbReference type="Pfam" id="PF13524">
    <property type="entry name" value="Glyco_trans_1_2"/>
    <property type="match status" value="1"/>
</dbReference>
<dbReference type="HOGENOM" id="CLU_033615_2_0_9"/>
<dbReference type="Proteomes" id="UP000002892">
    <property type="component" value="Chromosome"/>
</dbReference>
<organism evidence="2 3">
    <name type="scientific">Desulfosporosinus acidiphilus (strain DSM 22704 / JCM 16185 / SJ4)</name>
    <dbReference type="NCBI Taxonomy" id="646529"/>
    <lineage>
        <taxon>Bacteria</taxon>
        <taxon>Bacillati</taxon>
        <taxon>Bacillota</taxon>
        <taxon>Clostridia</taxon>
        <taxon>Eubacteriales</taxon>
        <taxon>Desulfitobacteriaceae</taxon>
        <taxon>Desulfosporosinus</taxon>
    </lineage>
</organism>
<reference evidence="2 3" key="1">
    <citation type="journal article" date="2012" name="J. Bacteriol.">
        <title>Complete genome sequences of Desulfosporosinus orientis DSM765T, Desulfosporosinus youngiae DSM17734T, Desulfosporosinus meridiei DSM13257T, and Desulfosporosinus acidiphilus DSM22704T.</title>
        <authorList>
            <person name="Pester M."/>
            <person name="Brambilla E."/>
            <person name="Alazard D."/>
            <person name="Rattei T."/>
            <person name="Weinmaier T."/>
            <person name="Han J."/>
            <person name="Lucas S."/>
            <person name="Lapidus A."/>
            <person name="Cheng J.F."/>
            <person name="Goodwin L."/>
            <person name="Pitluck S."/>
            <person name="Peters L."/>
            <person name="Ovchinnikova G."/>
            <person name="Teshima H."/>
            <person name="Detter J.C."/>
            <person name="Han C.S."/>
            <person name="Tapia R."/>
            <person name="Land M.L."/>
            <person name="Hauser L."/>
            <person name="Kyrpides N.C."/>
            <person name="Ivanova N.N."/>
            <person name="Pagani I."/>
            <person name="Huntmann M."/>
            <person name="Wei C.L."/>
            <person name="Davenport K.W."/>
            <person name="Daligault H."/>
            <person name="Chain P.S."/>
            <person name="Chen A."/>
            <person name="Mavromatis K."/>
            <person name="Markowitz V."/>
            <person name="Szeto E."/>
            <person name="Mikhailova N."/>
            <person name="Pati A."/>
            <person name="Wagner M."/>
            <person name="Woyke T."/>
            <person name="Ollivier B."/>
            <person name="Klenk H.P."/>
            <person name="Spring S."/>
            <person name="Loy A."/>
        </authorList>
    </citation>
    <scope>NUCLEOTIDE SEQUENCE [LARGE SCALE GENOMIC DNA]</scope>
    <source>
        <strain evidence="3">DSM 22704 / JCM 16185 / SJ4</strain>
    </source>
</reference>
<protein>
    <recommendedName>
        <fullName evidence="1">Spore protein YkvP/CgeB glycosyl transferase-like domain-containing protein</fullName>
    </recommendedName>
</protein>
<evidence type="ECO:0000313" key="3">
    <source>
        <dbReference type="Proteomes" id="UP000002892"/>
    </source>
</evidence>
<proteinExistence type="predicted"/>
<dbReference type="OrthoDB" id="7019976at2"/>
<gene>
    <name evidence="2" type="ordered locus">Desaci_3726</name>
</gene>
<dbReference type="EMBL" id="CP003639">
    <property type="protein sequence ID" value="AFM42607.1"/>
    <property type="molecule type" value="Genomic_DNA"/>
</dbReference>
<dbReference type="RefSeq" id="WP_014828594.1">
    <property type="nucleotide sequence ID" value="NC_018068.1"/>
</dbReference>
<name>I4D9Y3_DESAJ</name>
<dbReference type="AlphaFoldDB" id="I4D9Y3"/>